<dbReference type="WBParaSite" id="PSU_v2.g9745.t1">
    <property type="protein sequence ID" value="PSU_v2.g9745.t1"/>
    <property type="gene ID" value="PSU_v2.g9745"/>
</dbReference>
<accession>A0A914ZCT0</accession>
<dbReference type="AlphaFoldDB" id="A0A914ZCT0"/>
<protein>
    <submittedName>
        <fullName evidence="3">Uncharacterized protein</fullName>
    </submittedName>
</protein>
<evidence type="ECO:0000313" key="2">
    <source>
        <dbReference type="Proteomes" id="UP000887577"/>
    </source>
</evidence>
<feature type="compositionally biased region" description="Acidic residues" evidence="1">
    <location>
        <begin position="48"/>
        <end position="60"/>
    </location>
</feature>
<name>A0A914ZCT0_9BILA</name>
<evidence type="ECO:0000313" key="3">
    <source>
        <dbReference type="WBParaSite" id="PSU_v2.g9745.t1"/>
    </source>
</evidence>
<keyword evidence="2" id="KW-1185">Reference proteome</keyword>
<organism evidence="2 3">
    <name type="scientific">Panagrolaimus superbus</name>
    <dbReference type="NCBI Taxonomy" id="310955"/>
    <lineage>
        <taxon>Eukaryota</taxon>
        <taxon>Metazoa</taxon>
        <taxon>Ecdysozoa</taxon>
        <taxon>Nematoda</taxon>
        <taxon>Chromadorea</taxon>
        <taxon>Rhabditida</taxon>
        <taxon>Tylenchina</taxon>
        <taxon>Panagrolaimomorpha</taxon>
        <taxon>Panagrolaimoidea</taxon>
        <taxon>Panagrolaimidae</taxon>
        <taxon>Panagrolaimus</taxon>
    </lineage>
</organism>
<proteinExistence type="predicted"/>
<sequence length="67" mass="7700">MFIQRPNLVLRELSQEATPFKTYMNMVKHFNDPYILPLRSTPHNEAEIPAEPENDAEEDSPTPAEST</sequence>
<evidence type="ECO:0000256" key="1">
    <source>
        <dbReference type="SAM" id="MobiDB-lite"/>
    </source>
</evidence>
<feature type="region of interest" description="Disordered" evidence="1">
    <location>
        <begin position="38"/>
        <end position="67"/>
    </location>
</feature>
<reference evidence="3" key="1">
    <citation type="submission" date="2022-11" db="UniProtKB">
        <authorList>
            <consortium name="WormBaseParasite"/>
        </authorList>
    </citation>
    <scope>IDENTIFICATION</scope>
</reference>
<dbReference type="Proteomes" id="UP000887577">
    <property type="component" value="Unplaced"/>
</dbReference>